<keyword evidence="3" id="KW-0472">Membrane</keyword>
<reference evidence="4 5" key="1">
    <citation type="submission" date="2016-02" db="EMBL/GenBank/DDBJ databases">
        <title>Genome analysis of coral dinoflagellate symbionts highlights evolutionary adaptations to a symbiotic lifestyle.</title>
        <authorList>
            <person name="Aranda M."/>
            <person name="Li Y."/>
            <person name="Liew Y.J."/>
            <person name="Baumgarten S."/>
            <person name="Simakov O."/>
            <person name="Wilson M."/>
            <person name="Piel J."/>
            <person name="Ashoor H."/>
            <person name="Bougouffa S."/>
            <person name="Bajic V.B."/>
            <person name="Ryu T."/>
            <person name="Ravasi T."/>
            <person name="Bayer T."/>
            <person name="Micklem G."/>
            <person name="Kim H."/>
            <person name="Bhak J."/>
            <person name="Lajeunesse T.C."/>
            <person name="Voolstra C.R."/>
        </authorList>
    </citation>
    <scope>NUCLEOTIDE SEQUENCE [LARGE SCALE GENOMIC DNA]</scope>
    <source>
        <strain evidence="4 5">CCMP2467</strain>
    </source>
</reference>
<sequence length="1912" mass="210837">MAADAFASGEELGIGGFIEFPGSSPIWFSERYNLSDFKHLDLPLHRDAQRDISCWETLAQVGLMLLFAHFCPGGRMRLTLPSFSDNTGTEAVCAKLLTTKSPLCFFAQLVAMVSTRLGIRLDVRHISGERNEAADLLSRWDEKAPLGERWSTIRPQVNWQCAELVHGFSFLCYCWGVILLIITAFSIDILSFRVHWDVDTASPGVDGYVADVLIGLYVAIEYFQDFSAEHYFVELVMIMPFMMWTESRELRAVVRDKDEPKDVYITKHGDKYHKVGCVHVRDKATTTKYSACSKCFKMQYTGAARHMRCPKFVCYICQNCDLPFVHTARRSPEVFRKSCMVAERFALQGPSVVIGPRLLGIGLFHCIRALFAFLSCSSICLWSPEAALCCALRQSFFVSPPGVGAEPESVFCGGLGAGRLSTVSAGAPGEQYFLSACAPGELYLISACAPGERFSLSACAPGERFAVSACAPGERYFLGAFGGGAKQGKGGWEAAAQAGMPQAAAGAQLSADDVDRLVKQRLEQAFHGVIRKLVDTTERAAQAAEASASTNRLESLTKSLKVEFWKPASREEELKSWKEWAFQFTNWLVANDPSYEADLAGIDLEKEIDHALLPSEQEARSQRLFGVLCCAERKAPASREAGGRNEIPTFPMDVTDNDGQWTLESGLAGAEESPEDWVIVPEVARVLAVQAQSEIVIDSGAHISVAPLQLAGLGTSTRRSGVIMQDAQGNRIPEMQSRILDLEVATCDNQVVTIREKFCVAPIENVILSLGRLLRNTLTIMAMVASISLSEPVRAEDRRSTSSPSSRALWNDGDWAWLAVFVRVEEAKRPPQEGDVWMQVLTAPVTELDGGPSKLVELDPELEGRRDTAMVLHVEELPKDLLSNPRDIFKEVALEGRPVQGDEPESGEEELEGVRLSADTCSDVHNDLWLLHKFVEDVLSMTMLRPHEELLNAGTLVQYEGGSQGSVMFISHQWAGSDHPDPFFEQFKILQEALRKMMSNASGVSANILVEMMYAQDTKGVTAKELTSQPLFLWYDYFSCPQIEAQMGKTREQAISSIAAYVEKCQYFVVLCPHVRHAENEVMLANKLNYFLLQEDFCNYRILLNLQRLQLRGLSATPKEDSGYQNGFLSIQAPDSAGWPPLCYAALDGSPMLVASLLEQRAEVNSCSTKFDKLFNFPPRMSALSICVALMNNDACRVLIEAKADLHAEDDLKHNATHWAALAGNAEGLQWALSSASETLAGDFIWKTHDLMRVRGFLAFGSACMAGSVEATSFLRAYTPQAEIAGSLHVVTQLIDAKADMDFRLQTPLLSPLGLLFACMGLRHRWRASTLSTYAYHHENATPLMCSIITSSFETAAALVAAGARTDLRNSRGCSAADLALEMGAPDFVREKMVAACFVPEQLITKSSELINVQTSTWKSGRRSRLKESATALLGALPKWQNFDIPLTIPEICRDENYYWFKIDEYSTAEISGVEGKAFFCSYCDCGKTVSAYGGLRVSPDFAVSYATWGKAKQLSWDRAYDKDKELFYNVTNPKEELLGDVFELALGMLTLAMRHPEKFDNLGTFHDMNACIQGLECSVYRNCASESIELMSADSPRKRSPPRRIAEIERSTSQTPGEEGKQLHKWKWLEKSFDSHKKAKKYAVEHHLEALPPISDAGFFNPITGELLGSEALLGPGAAREKLVATYVFHGLRNGFTYYLYNDPLGELLASRDEEDGTPKKVPCESIRITYEDTDMRFNRGSQRASRSPSVFAVGDVFESVLLRDSEFPSLGLGDYLREQRVLVDELQQNPNMTRAIQLEAVEAIEKAMNVTEQSPDISVMVPRHDIDDEILRVLKQAAAAAAAVVAATAAAAAAAVDTGAAGDYINDDAGGGGGGNDEIDDAQIDMGDEVCTRLMLQKVRNALAPEGQIN</sequence>
<dbReference type="EMBL" id="LSRX01001289">
    <property type="protein sequence ID" value="OLP81340.1"/>
    <property type="molecule type" value="Genomic_DNA"/>
</dbReference>
<dbReference type="InterPro" id="IPR036770">
    <property type="entry name" value="Ankyrin_rpt-contain_sf"/>
</dbReference>
<gene>
    <name evidence="4" type="ORF">AK812_SmicGene38133</name>
</gene>
<evidence type="ECO:0000256" key="3">
    <source>
        <dbReference type="SAM" id="Phobius"/>
    </source>
</evidence>
<dbReference type="OrthoDB" id="428239at2759"/>
<evidence type="ECO:0000256" key="2">
    <source>
        <dbReference type="ARBA" id="ARBA00023043"/>
    </source>
</evidence>
<comment type="caution">
    <text evidence="4">The sequence shown here is derived from an EMBL/GenBank/DDBJ whole genome shotgun (WGS) entry which is preliminary data.</text>
</comment>
<dbReference type="SMART" id="SM00248">
    <property type="entry name" value="ANK"/>
    <property type="match status" value="5"/>
</dbReference>
<keyword evidence="3" id="KW-1133">Transmembrane helix</keyword>
<keyword evidence="2" id="KW-0040">ANK repeat</keyword>
<keyword evidence="5" id="KW-1185">Reference proteome</keyword>
<evidence type="ECO:0000256" key="1">
    <source>
        <dbReference type="ARBA" id="ARBA00022737"/>
    </source>
</evidence>
<dbReference type="PANTHER" id="PTHR24166">
    <property type="entry name" value="ROLLING PEBBLES, ISOFORM B"/>
    <property type="match status" value="1"/>
</dbReference>
<dbReference type="PANTHER" id="PTHR24166:SF48">
    <property type="entry name" value="PROTEIN VAPYRIN"/>
    <property type="match status" value="1"/>
</dbReference>
<evidence type="ECO:0000313" key="5">
    <source>
        <dbReference type="Proteomes" id="UP000186817"/>
    </source>
</evidence>
<feature type="transmembrane region" description="Helical" evidence="3">
    <location>
        <begin position="164"/>
        <end position="187"/>
    </location>
</feature>
<protein>
    <submittedName>
        <fullName evidence="4">Uncharacterized protein</fullName>
    </submittedName>
</protein>
<dbReference type="InterPro" id="IPR002110">
    <property type="entry name" value="Ankyrin_rpt"/>
</dbReference>
<evidence type="ECO:0000313" key="4">
    <source>
        <dbReference type="EMBL" id="OLP81340.1"/>
    </source>
</evidence>
<keyword evidence="3" id="KW-0812">Transmembrane</keyword>
<accession>A0A1Q9CEI3</accession>
<dbReference type="Gene3D" id="1.25.40.20">
    <property type="entry name" value="Ankyrin repeat-containing domain"/>
    <property type="match status" value="1"/>
</dbReference>
<dbReference type="SUPFAM" id="SSF48403">
    <property type="entry name" value="Ankyrin repeat"/>
    <property type="match status" value="1"/>
</dbReference>
<name>A0A1Q9CEI3_SYMMI</name>
<proteinExistence type="predicted"/>
<organism evidence="4 5">
    <name type="scientific">Symbiodinium microadriaticum</name>
    <name type="common">Dinoflagellate</name>
    <name type="synonym">Zooxanthella microadriatica</name>
    <dbReference type="NCBI Taxonomy" id="2951"/>
    <lineage>
        <taxon>Eukaryota</taxon>
        <taxon>Sar</taxon>
        <taxon>Alveolata</taxon>
        <taxon>Dinophyceae</taxon>
        <taxon>Suessiales</taxon>
        <taxon>Symbiodiniaceae</taxon>
        <taxon>Symbiodinium</taxon>
    </lineage>
</organism>
<dbReference type="InterPro" id="IPR050889">
    <property type="entry name" value="Dendritic_Spine_Reg/Scaffold"/>
</dbReference>
<dbReference type="Proteomes" id="UP000186817">
    <property type="component" value="Unassembled WGS sequence"/>
</dbReference>
<keyword evidence="1" id="KW-0677">Repeat</keyword>